<name>A0A1A7YKL9_9TELE</name>
<dbReference type="EMBL" id="HADX01008925">
    <property type="protein sequence ID" value="SBP31157.1"/>
    <property type="molecule type" value="Transcribed_RNA"/>
</dbReference>
<accession>A0A1A7YKL9</accession>
<gene>
    <name evidence="1" type="primary">SI:DKEY-242H9.3</name>
</gene>
<feature type="non-terminal residue" evidence="1">
    <location>
        <position position="55"/>
    </location>
</feature>
<proteinExistence type="predicted"/>
<dbReference type="AlphaFoldDB" id="A0A1A7YKL9"/>
<organism evidence="1">
    <name type="scientific">Iconisemion striatum</name>
    <dbReference type="NCBI Taxonomy" id="60296"/>
    <lineage>
        <taxon>Eukaryota</taxon>
        <taxon>Metazoa</taxon>
        <taxon>Chordata</taxon>
        <taxon>Craniata</taxon>
        <taxon>Vertebrata</taxon>
        <taxon>Euteleostomi</taxon>
        <taxon>Actinopterygii</taxon>
        <taxon>Neopterygii</taxon>
        <taxon>Teleostei</taxon>
        <taxon>Neoteleostei</taxon>
        <taxon>Acanthomorphata</taxon>
        <taxon>Ovalentaria</taxon>
        <taxon>Atherinomorphae</taxon>
        <taxon>Cyprinodontiformes</taxon>
        <taxon>Nothobranchiidae</taxon>
        <taxon>Iconisemion</taxon>
    </lineage>
</organism>
<protein>
    <submittedName>
        <fullName evidence="1">Si:dkey-242h9.3</fullName>
    </submittedName>
</protein>
<reference evidence="1" key="2">
    <citation type="submission" date="2016-06" db="EMBL/GenBank/DDBJ databases">
        <title>The genome of a short-lived fish provides insights into sex chromosome evolution and the genetic control of aging.</title>
        <authorList>
            <person name="Reichwald K."/>
            <person name="Felder M."/>
            <person name="Petzold A."/>
            <person name="Koch P."/>
            <person name="Groth M."/>
            <person name="Platzer M."/>
        </authorList>
    </citation>
    <scope>NUCLEOTIDE SEQUENCE</scope>
    <source>
        <tissue evidence="1">Brain</tissue>
    </source>
</reference>
<sequence>VNYLGQIWGADLKETMWRILRKTLTNGLAKKLNWQGINGKTSLASLTSREVIINL</sequence>
<feature type="non-terminal residue" evidence="1">
    <location>
        <position position="1"/>
    </location>
</feature>
<evidence type="ECO:0000313" key="1">
    <source>
        <dbReference type="EMBL" id="SBP31157.1"/>
    </source>
</evidence>
<reference evidence="1" key="1">
    <citation type="submission" date="2016-05" db="EMBL/GenBank/DDBJ databases">
        <authorList>
            <person name="Lavstsen T."/>
            <person name="Jespersen J.S."/>
        </authorList>
    </citation>
    <scope>NUCLEOTIDE SEQUENCE</scope>
    <source>
        <tissue evidence="1">Brain</tissue>
    </source>
</reference>